<name>A0AAD9EC28_9PEZI</name>
<organism evidence="1 2">
    <name type="scientific">Colletotrichum chrysophilum</name>
    <dbReference type="NCBI Taxonomy" id="1836956"/>
    <lineage>
        <taxon>Eukaryota</taxon>
        <taxon>Fungi</taxon>
        <taxon>Dikarya</taxon>
        <taxon>Ascomycota</taxon>
        <taxon>Pezizomycotina</taxon>
        <taxon>Sordariomycetes</taxon>
        <taxon>Hypocreomycetidae</taxon>
        <taxon>Glomerellales</taxon>
        <taxon>Glomerellaceae</taxon>
        <taxon>Colletotrichum</taxon>
        <taxon>Colletotrichum gloeosporioides species complex</taxon>
    </lineage>
</organism>
<protein>
    <submittedName>
        <fullName evidence="1">Uncharacterized protein</fullName>
    </submittedName>
</protein>
<accession>A0AAD9EC28</accession>
<gene>
    <name evidence="1" type="ORF">CCHR01_14666</name>
</gene>
<proteinExistence type="predicted"/>
<reference evidence="1" key="1">
    <citation type="submission" date="2023-01" db="EMBL/GenBank/DDBJ databases">
        <title>Colletotrichum chrysophilum M932 genome sequence.</title>
        <authorList>
            <person name="Baroncelli R."/>
        </authorList>
    </citation>
    <scope>NUCLEOTIDE SEQUENCE</scope>
    <source>
        <strain evidence="1">M932</strain>
    </source>
</reference>
<dbReference type="EMBL" id="JAQOWY010000399">
    <property type="protein sequence ID" value="KAK1842703.1"/>
    <property type="molecule type" value="Genomic_DNA"/>
</dbReference>
<dbReference type="AlphaFoldDB" id="A0AAD9EC28"/>
<dbReference type="Proteomes" id="UP001243330">
    <property type="component" value="Unassembled WGS sequence"/>
</dbReference>
<comment type="caution">
    <text evidence="1">The sequence shown here is derived from an EMBL/GenBank/DDBJ whole genome shotgun (WGS) entry which is preliminary data.</text>
</comment>
<evidence type="ECO:0000313" key="2">
    <source>
        <dbReference type="Proteomes" id="UP001243330"/>
    </source>
</evidence>
<sequence>MCFCGHGRSSVSTHHHTLPHTHTTHHLSFFTAKYCVGTLFSTTRPSGGNATKTAPSCAT</sequence>
<keyword evidence="2" id="KW-1185">Reference proteome</keyword>
<evidence type="ECO:0000313" key="1">
    <source>
        <dbReference type="EMBL" id="KAK1842703.1"/>
    </source>
</evidence>